<organism evidence="2 3">
    <name type="scientific">Trichuris suis</name>
    <name type="common">pig whipworm</name>
    <dbReference type="NCBI Taxonomy" id="68888"/>
    <lineage>
        <taxon>Eukaryota</taxon>
        <taxon>Metazoa</taxon>
        <taxon>Ecdysozoa</taxon>
        <taxon>Nematoda</taxon>
        <taxon>Enoplea</taxon>
        <taxon>Dorylaimia</taxon>
        <taxon>Trichinellida</taxon>
        <taxon>Trichuridae</taxon>
        <taxon>Trichuris</taxon>
    </lineage>
</organism>
<protein>
    <submittedName>
        <fullName evidence="2">Uncharacterized protein</fullName>
    </submittedName>
</protein>
<dbReference type="Proteomes" id="UP000030764">
    <property type="component" value="Unassembled WGS sequence"/>
</dbReference>
<evidence type="ECO:0000256" key="1">
    <source>
        <dbReference type="SAM" id="MobiDB-lite"/>
    </source>
</evidence>
<feature type="region of interest" description="Disordered" evidence="1">
    <location>
        <begin position="1"/>
        <end position="35"/>
    </location>
</feature>
<gene>
    <name evidence="2" type="ORF">M513_03450</name>
</gene>
<keyword evidence="3" id="KW-1185">Reference proteome</keyword>
<sequence length="149" mass="16822">MGAGDNVAKEGVREEPRRSKAVSREDSSDSSGGEIYEGHFKWIEGEKDFFYINSPPRGNDAFATTRPDQLAHNGYSPPEERFGICNHRQKDKLLANLMETNIEQEVVQKRHQLRKHVRALNKRDKGVVDTDEGTSSDHSSRRSLSVNPS</sequence>
<dbReference type="EMBL" id="KL363198">
    <property type="protein sequence ID" value="KFD55702.1"/>
    <property type="molecule type" value="Genomic_DNA"/>
</dbReference>
<evidence type="ECO:0000313" key="3">
    <source>
        <dbReference type="Proteomes" id="UP000030764"/>
    </source>
</evidence>
<name>A0A085MEQ6_9BILA</name>
<feature type="compositionally biased region" description="Basic and acidic residues" evidence="1">
    <location>
        <begin position="7"/>
        <end position="27"/>
    </location>
</feature>
<proteinExistence type="predicted"/>
<accession>A0A085MEQ6</accession>
<feature type="region of interest" description="Disordered" evidence="1">
    <location>
        <begin position="56"/>
        <end position="82"/>
    </location>
</feature>
<feature type="region of interest" description="Disordered" evidence="1">
    <location>
        <begin position="116"/>
        <end position="149"/>
    </location>
</feature>
<dbReference type="AlphaFoldDB" id="A0A085MEQ6"/>
<reference evidence="2 3" key="1">
    <citation type="journal article" date="2014" name="Nat. Genet.">
        <title>Genome and transcriptome of the porcine whipworm Trichuris suis.</title>
        <authorList>
            <person name="Jex A.R."/>
            <person name="Nejsum P."/>
            <person name="Schwarz E.M."/>
            <person name="Hu L."/>
            <person name="Young N.D."/>
            <person name="Hall R.S."/>
            <person name="Korhonen P.K."/>
            <person name="Liao S."/>
            <person name="Thamsborg S."/>
            <person name="Xia J."/>
            <person name="Xu P."/>
            <person name="Wang S."/>
            <person name="Scheerlinck J.P."/>
            <person name="Hofmann A."/>
            <person name="Sternberg P.W."/>
            <person name="Wang J."/>
            <person name="Gasser R.B."/>
        </authorList>
    </citation>
    <scope>NUCLEOTIDE SEQUENCE [LARGE SCALE GENOMIC DNA]</scope>
    <source>
        <strain evidence="2">DCEP-RM93M</strain>
    </source>
</reference>
<evidence type="ECO:0000313" key="2">
    <source>
        <dbReference type="EMBL" id="KFD55702.1"/>
    </source>
</evidence>